<evidence type="ECO:0000313" key="2">
    <source>
        <dbReference type="Proteomes" id="UP000225215"/>
    </source>
</evidence>
<dbReference type="Proteomes" id="UP000225215">
    <property type="component" value="Segment"/>
</dbReference>
<sequence length="118" mass="13456">MNKDMAIGQRVILNPKSKYAYTGTDPTNPVGVSGTVIPIPDYRNEDWPEDKKDPWVWVLWDNDHDNCYPSDEADLIEVVSLSPNSWDMLMDLIDNPPPFNQRMLDAIECGKQGTFTIK</sequence>
<accession>A0A219YCN3</accession>
<evidence type="ECO:0000313" key="1">
    <source>
        <dbReference type="EMBL" id="APU01710.1"/>
    </source>
</evidence>
<reference evidence="1 2" key="1">
    <citation type="journal article" date="2017" name="Sci. Rep.">
        <title>Characterization and diversity of phages infecting Aeromonas salmonicida subsp. salmonicida.</title>
        <authorList>
            <person name="Vincent A.T."/>
            <person name="Paquet V.E."/>
            <person name="Bernatchez A."/>
            <person name="Tremblay D.M."/>
            <person name="Moineau S."/>
            <person name="Charette S.J."/>
        </authorList>
    </citation>
    <scope>NUCLEOTIDE SEQUENCE [LARGE SCALE GENOMIC DNA]</scope>
</reference>
<proteinExistence type="predicted"/>
<organism evidence="1 2">
    <name type="scientific">Aeromonas phage 65.2</name>
    <dbReference type="NCBI Taxonomy" id="1932896"/>
    <lineage>
        <taxon>Viruses</taxon>
        <taxon>Duplodnaviria</taxon>
        <taxon>Heunggongvirae</taxon>
        <taxon>Uroviricota</taxon>
        <taxon>Caudoviricetes</taxon>
        <taxon>Pantevenvirales</taxon>
        <taxon>Straboviridae</taxon>
        <taxon>Emmerichvirinae</taxon>
        <taxon>Ishigurovirus</taxon>
        <taxon>Ishigurovirus osborne</taxon>
    </lineage>
</organism>
<dbReference type="EMBL" id="KY290955">
    <property type="protein sequence ID" value="APU01710.1"/>
    <property type="molecule type" value="Genomic_DNA"/>
</dbReference>
<protein>
    <submittedName>
        <fullName evidence="1">Uncharacterized protein</fullName>
    </submittedName>
</protein>
<name>A0A219YCN3_9CAUD</name>